<feature type="region of interest" description="Disordered" evidence="1">
    <location>
        <begin position="616"/>
        <end position="689"/>
    </location>
</feature>
<feature type="compositionally biased region" description="Low complexity" evidence="1">
    <location>
        <begin position="1672"/>
        <end position="1691"/>
    </location>
</feature>
<feature type="region of interest" description="Disordered" evidence="1">
    <location>
        <begin position="1025"/>
        <end position="1050"/>
    </location>
</feature>
<feature type="region of interest" description="Disordered" evidence="1">
    <location>
        <begin position="714"/>
        <end position="734"/>
    </location>
</feature>
<organism evidence="2">
    <name type="scientific">Tanacetum cinerariifolium</name>
    <name type="common">Dalmatian daisy</name>
    <name type="synonym">Chrysanthemum cinerariifolium</name>
    <dbReference type="NCBI Taxonomy" id="118510"/>
    <lineage>
        <taxon>Eukaryota</taxon>
        <taxon>Viridiplantae</taxon>
        <taxon>Streptophyta</taxon>
        <taxon>Embryophyta</taxon>
        <taxon>Tracheophyta</taxon>
        <taxon>Spermatophyta</taxon>
        <taxon>Magnoliopsida</taxon>
        <taxon>eudicotyledons</taxon>
        <taxon>Gunneridae</taxon>
        <taxon>Pentapetalae</taxon>
        <taxon>asterids</taxon>
        <taxon>campanulids</taxon>
        <taxon>Asterales</taxon>
        <taxon>Asteraceae</taxon>
        <taxon>Asteroideae</taxon>
        <taxon>Anthemideae</taxon>
        <taxon>Anthemidinae</taxon>
        <taxon>Tanacetum</taxon>
    </lineage>
</organism>
<evidence type="ECO:0000256" key="1">
    <source>
        <dbReference type="SAM" id="MobiDB-lite"/>
    </source>
</evidence>
<dbReference type="EMBL" id="BKCJ010000004">
    <property type="protein sequence ID" value="GEU28305.1"/>
    <property type="molecule type" value="Genomic_DNA"/>
</dbReference>
<evidence type="ECO:0000313" key="2">
    <source>
        <dbReference type="EMBL" id="GEU28305.1"/>
    </source>
</evidence>
<reference evidence="2" key="1">
    <citation type="journal article" date="2019" name="Sci. Rep.">
        <title>Draft genome of Tanacetum cinerariifolium, the natural source of mosquito coil.</title>
        <authorList>
            <person name="Yamashiro T."/>
            <person name="Shiraishi A."/>
            <person name="Satake H."/>
            <person name="Nakayama K."/>
        </authorList>
    </citation>
    <scope>NUCLEOTIDE SEQUENCE</scope>
</reference>
<feature type="region of interest" description="Disordered" evidence="1">
    <location>
        <begin position="568"/>
        <end position="587"/>
    </location>
</feature>
<name>A0A699GJL6_TANCI</name>
<accession>A0A699GJL6</accession>
<comment type="caution">
    <text evidence="2">The sequence shown here is derived from an EMBL/GenBank/DDBJ whole genome shotgun (WGS) entry which is preliminary data.</text>
</comment>
<feature type="compositionally biased region" description="Basic residues" evidence="1">
    <location>
        <begin position="642"/>
        <end position="655"/>
    </location>
</feature>
<protein>
    <submittedName>
        <fullName evidence="2">Uncharacterized protein</fullName>
    </submittedName>
</protein>
<proteinExistence type="predicted"/>
<feature type="compositionally biased region" description="Basic residues" evidence="1">
    <location>
        <begin position="1041"/>
        <end position="1050"/>
    </location>
</feature>
<sequence>MKIAVLDDYQNAAAALETGDPAGAVRCAGADPRAHRAQPRVAVQAAQSQADFADRQAVRPRRCGGCYRAGHRHCRRRGLAHCPGRTDLGAGHGGGAQDRPVCEQFEGWPVADGVDQSATERTRFRAQGPYAGDLGLRKNRSAGGRLRPRVRHAGSDMGQRSEPQQGGGRWPCCRAVARRVFCRVRCTEFAPAPERRHPRHRHGRRPGAHAAHCLVRQHQPRRAGSARCAGAGLDARPSRLRCARRVHVGTTGGRRAAAAHPHRAGHAAPRLCGAGQLRAVLPPRVPEHRRFRGGQIRRHPQPRFCAQRALITLPPRRRHAGIATWGQTPNQAGQIDAWCRHRMHLAPQAGPAGGPGDVGAAVWRQRGAYRHHGHGRHLDQRRSGGTLHVQAVHIAGQQGVAHAGKPRRVVVVAAQRLRQSLRVEFGQRVDQLLGGGAGIIAPAHHGIAVVVGAGAVPALAPRPLHPVAFAGEQMPAPVQARRLGPRVQIQLLIAGLVQRAHHGHQPRVGHAVGRRAAETDRLAIGKLHLVGGQVEVERARLAAEAGGDPARQQIDGRDHAIAAMAMKNNSSGSKRFHGFQTRGDKQRNQYRHNIAGFPVRRAHFLHSLKMAPCARPARTLPPDGGRGAGTAAADGFAGHGGCRPRAHPGRVPRGQRKGDRDHPRHRHHAADGSRAGTGQPGPDHRADGRDDSVCDCQLGCDVQPGLCLRRGADPGAGAAIKPSSSRTREPMKPQRRRLRFRFAAQRFHHVSHHLGQLARHQHEVAVEAFFVVAGARFLFGQHVQRLHALDRQRFGQHERDLAVPRQRQARALLARFDVTAHFGRFQRVAHVAHGCLALAGGAQFGVHVDRETGRRFVRLQPLGHHAHGRALHAQAFQRQLVHGFQQQLDHFIGLGRAGRVDHQPAIDGVDPGPDVAADRERPRQQFVGHAFLQFLHGFFAGRKALRFFHFGGAGLGDLVDHARRQQFFLGAQHDQHLFVDDMDQAAVRTRLVPALAQQFVAAGGNKRVRFECGFQLFGGDRPRLLSGPAAATPRSGLQRRPATRHPRFAARHGRRAIGADADHGGGRHSAAGILQLHAAQVAFAARQTRPAKAHRGRAAADHLARQRGLETTGVTLAHDGGRQRQCRRRAAREVVADHAQLVRARRRAGQRDRFVGARVHAVVDQRAAIEQQQVHVMAAVRAAGHVAVEQLEARRHRGGGNGKRHQPRAGRAGLAGIDGLRHRVGRARYSLGHGERAAHDLLHAGHHGRDLARVARRHAHHAHAAGAVGSHQFRRDQRLARARLQRTAHRVGAVGPHQVAVLPDIVGGAGAGQAQRKTFGFARRQRQRGRRDGDRVTAQAGRGAVAGIAGAHVGHAALDDLRAHHVVDRDRRQVQVIALRRAVAAFVADAQAAHVAAVVGQHGVVHQAGIGRRGGRDLACALAPRQHAGSRARLGVGQRVGGRGHQRRLDGGRRPVRVALAQQRGQACHVRRRHRRALVERKRDGRRQGARRQSIALVGREAGRHAGQDVHAGRGHVGFEQVGVGGIGTARRKRRHHGRLDQSAHRFEARNGRGRTLAARVLHDALAVGHAHVHGGHRVHVRHRAAAVVDQHHAHAPRLQHGQAFFHAVDLAPGAGDDLPAHLGRVEHGLAAVAFRARAQRQRVGVGAGQARVFGADHGAARQRRQVQRGALVRGAAGQRQRGRHGAVVGAGRHRGQPWADVRHRRAGAGIASGGRHEHARVRGVQESLFHRVVHAVAAADRIVDHVDAVDHRLFHGCHAVARKAAGGGAGGVGLVLVRPAHLVHGNAGARRHAGRGAHRHAVDGGGHAVVAGSGGGRMGAVAAVAERRADGIAGRAEVAPVRRQALLAVIGIEELRTDQLVIAEADIECFARRAFASPAGGRRIVRQRAGRIERGLAGAVHAVGVRRVLGPHAAVEDADDDVLARVLLATELAPQAARLVEAEEGGRVAGDHAPARIGVDGGHVAARGQLAHFGVGEHGGKAVEHDLVVVHHGRGGHGGAHPGALVVEVGAVDGDLGRVEVEVGAAGRARGAHAVGAARIAGHGLVGQLHQVAAAHVFGVGRVGNLGDGGAQQHHRQGNRLTFHGCPRGDGLRRNGGGSGRPPWPGPGPAWLAGEIAAVAGNGERREGGRRKRAAGHVLLEAQTGHDQLIVFVELAAVGAGAGQPQHAGDERVAVAVVADGGSVKTRQPERLAGVGLHGHQAVVETGEVMGAVVVRAAHVLADERVAAIDDGAHQAARAVRLADIAAGKAVAAVRQRVAIEQEGGIGAVEVDGGGVRRRQRDAGAQRQRRHGGAHARCGGQAAARQQADQQQARAQHQPFGRFRHGRHLAQGQLQRRGVAAIARDVDAATEFAFGAHRLGIGGEIGKAHQEVGARGGVDIGQRAAVERDAERLVVKRGLAVLAARAQIVIGADAGIEAVVQRCERRGDVEQAQDRRPAVAITAGRHADGGRRVRAGGNEEGGPAVERVAVFAARERVVERRGLIAQSVAGYPAVELGIPRHLGLGAARAC</sequence>
<gene>
    <name evidence="2" type="ORF">Tci_000283</name>
</gene>
<feature type="region of interest" description="Disordered" evidence="1">
    <location>
        <begin position="1672"/>
        <end position="1696"/>
    </location>
</feature>
<feature type="region of interest" description="Disordered" evidence="1">
    <location>
        <begin position="130"/>
        <end position="169"/>
    </location>
</feature>